<feature type="transmembrane region" description="Helical" evidence="9">
    <location>
        <begin position="590"/>
        <end position="607"/>
    </location>
</feature>
<dbReference type="GO" id="GO:0005886">
    <property type="term" value="C:plasma membrane"/>
    <property type="evidence" value="ECO:0007669"/>
    <property type="project" value="UniProtKB-SubCell"/>
</dbReference>
<comment type="function">
    <text evidence="9">Part of the Sec protein translocase complex. Interacts with the SecYEG preprotein conducting channel. SecDF uses the proton motive force (PMF) to complete protein translocation after the ATP-dependent function of SecA.</text>
</comment>
<organism evidence="14 15">
    <name type="scientific">Mediterraneibacter butyricigenes</name>
    <dbReference type="NCBI Taxonomy" id="2316025"/>
    <lineage>
        <taxon>Bacteria</taxon>
        <taxon>Bacillati</taxon>
        <taxon>Bacillota</taxon>
        <taxon>Clostridia</taxon>
        <taxon>Lachnospirales</taxon>
        <taxon>Lachnospiraceae</taxon>
        <taxon>Mediterraneibacter</taxon>
    </lineage>
</organism>
<feature type="transmembrane region" description="Helical" evidence="9">
    <location>
        <begin position="694"/>
        <end position="712"/>
    </location>
</feature>
<accession>A0A391NXZ0</accession>
<evidence type="ECO:0000256" key="4">
    <source>
        <dbReference type="ARBA" id="ARBA00022692"/>
    </source>
</evidence>
<name>A0A391NXZ0_9FIRM</name>
<feature type="transmembrane region" description="Helical" evidence="9">
    <location>
        <begin position="411"/>
        <end position="437"/>
    </location>
</feature>
<reference evidence="15" key="1">
    <citation type="submission" date="2018-09" db="EMBL/GenBank/DDBJ databases">
        <title>Draft Genome Sequence of Mediterraneibacter sp. KCTC 15684.</title>
        <authorList>
            <person name="Kim J.S."/>
            <person name="Han K.I."/>
            <person name="Suh M.K."/>
            <person name="Lee K.C."/>
            <person name="Eom M.K."/>
            <person name="Lee J.H."/>
            <person name="Park S.H."/>
            <person name="Kang S.W."/>
            <person name="Park J.E."/>
            <person name="Oh B.S."/>
            <person name="Yu S.Y."/>
            <person name="Choi S.H."/>
            <person name="Lee D.H."/>
            <person name="Yoon H."/>
            <person name="Kim B."/>
            <person name="Yang S.J."/>
            <person name="Lee J.S."/>
        </authorList>
    </citation>
    <scope>NUCLEOTIDE SEQUENCE [LARGE SCALE GENOMIC DNA]</scope>
    <source>
        <strain evidence="15">KCTC 15684</strain>
    </source>
</reference>
<evidence type="ECO:0000256" key="10">
    <source>
        <dbReference type="HAMAP-Rule" id="MF_01464"/>
    </source>
</evidence>
<dbReference type="InterPro" id="IPR022646">
    <property type="entry name" value="SecD/SecF_CS"/>
</dbReference>
<keyword evidence="4 9" id="KW-0812">Transmembrane</keyword>
<keyword evidence="6 9" id="KW-1133">Transmembrane helix</keyword>
<dbReference type="HAMAP" id="MF_01464_B">
    <property type="entry name" value="SecF_B"/>
    <property type="match status" value="1"/>
</dbReference>
<dbReference type="Pfam" id="PF21760">
    <property type="entry name" value="SecD_1st"/>
    <property type="match status" value="1"/>
</dbReference>
<evidence type="ECO:0000259" key="12">
    <source>
        <dbReference type="Pfam" id="PF21760"/>
    </source>
</evidence>
<gene>
    <name evidence="10" type="primary">secF</name>
    <name evidence="9" type="synonym">secD</name>
    <name evidence="14" type="ORF">KGMB01110_03970</name>
</gene>
<feature type="transmembrane region" description="Helical" evidence="9">
    <location>
        <begin position="379"/>
        <end position="399"/>
    </location>
</feature>
<feature type="domain" description="SecDF P1 head subdomain" evidence="13">
    <location>
        <begin position="160"/>
        <end position="261"/>
    </location>
</feature>
<evidence type="ECO:0000256" key="6">
    <source>
        <dbReference type="ARBA" id="ARBA00022989"/>
    </source>
</evidence>
<dbReference type="PRINTS" id="PR01755">
    <property type="entry name" value="SECFTRNLCASE"/>
</dbReference>
<evidence type="ECO:0000313" key="14">
    <source>
        <dbReference type="EMBL" id="GCA65961.1"/>
    </source>
</evidence>
<keyword evidence="3 9" id="KW-1003">Cell membrane</keyword>
<evidence type="ECO:0000256" key="2">
    <source>
        <dbReference type="ARBA" id="ARBA00022448"/>
    </source>
</evidence>
<comment type="similarity">
    <text evidence="10">Belongs to the SecD/SecF family. SecF subfamily.</text>
</comment>
<comment type="caution">
    <text evidence="9">Lacks conserved residue(s) required for the propagation of feature annotation.</text>
</comment>
<dbReference type="InterPro" id="IPR054384">
    <property type="entry name" value="SecDF_P1_head"/>
</dbReference>
<dbReference type="AlphaFoldDB" id="A0A391NXZ0"/>
<dbReference type="SUPFAM" id="SSF82866">
    <property type="entry name" value="Multidrug efflux transporter AcrB transmembrane domain"/>
    <property type="match status" value="2"/>
</dbReference>
<dbReference type="HAMAP" id="MF_01463_B">
    <property type="entry name" value="SecD_B"/>
    <property type="match status" value="1"/>
</dbReference>
<comment type="similarity">
    <text evidence="9">Belongs to the SecD/SecF family. SecD subfamily.</text>
</comment>
<feature type="domain" description="Protein export membrane protein SecD/SecF C-terminal" evidence="11">
    <location>
        <begin position="568"/>
        <end position="746"/>
    </location>
</feature>
<dbReference type="InterPro" id="IPR005791">
    <property type="entry name" value="SecD"/>
</dbReference>
<feature type="transmembrane region" description="Helical" evidence="9">
    <location>
        <begin position="463"/>
        <end position="481"/>
    </location>
</feature>
<evidence type="ECO:0000256" key="9">
    <source>
        <dbReference type="HAMAP-Rule" id="MF_01463"/>
    </source>
</evidence>
<dbReference type="GO" id="GO:0006605">
    <property type="term" value="P:protein targeting"/>
    <property type="evidence" value="ECO:0007669"/>
    <property type="project" value="UniProtKB-UniRule"/>
</dbReference>
<dbReference type="InterPro" id="IPR048634">
    <property type="entry name" value="SecD_SecF_C"/>
</dbReference>
<dbReference type="NCBIfam" id="TIGR00966">
    <property type="entry name" value="transloc_SecF"/>
    <property type="match status" value="1"/>
</dbReference>
<feature type="transmembrane region" description="Helical" evidence="9">
    <location>
        <begin position="337"/>
        <end position="358"/>
    </location>
</feature>
<dbReference type="GO" id="GO:0043952">
    <property type="term" value="P:protein transport by the Sec complex"/>
    <property type="evidence" value="ECO:0007669"/>
    <property type="project" value="UniProtKB-UniRule"/>
</dbReference>
<protein>
    <recommendedName>
        <fullName evidence="9 10">Multifunctional fusion protein</fullName>
    </recommendedName>
    <domain>
        <recommendedName>
            <fullName evidence="9">Protein translocase subunit SecD</fullName>
        </recommendedName>
    </domain>
    <domain>
        <recommendedName>
            <fullName evidence="10">Protein-export membrane protein SecF</fullName>
        </recommendedName>
    </domain>
</protein>
<comment type="subunit">
    <text evidence="9">Forms a complex with SecF. Part of the essential Sec protein translocation apparatus which comprises SecA, SecYEG and auxiliary proteins SecDF. Other proteins may also be involved.</text>
</comment>
<keyword evidence="5 9" id="KW-0653">Protein transport</keyword>
<dbReference type="Pfam" id="PF07549">
    <property type="entry name" value="Sec_GG"/>
    <property type="match status" value="2"/>
</dbReference>
<feature type="transmembrane region" description="Helical" evidence="9">
    <location>
        <begin position="614"/>
        <end position="636"/>
    </location>
</feature>
<proteinExistence type="inferred from homology"/>
<keyword evidence="8 9" id="KW-0472">Membrane</keyword>
<dbReference type="EMBL" id="BHGK01000001">
    <property type="protein sequence ID" value="GCA65961.1"/>
    <property type="molecule type" value="Genomic_DNA"/>
</dbReference>
<keyword evidence="7 9" id="KW-0811">Translocation</keyword>
<evidence type="ECO:0000259" key="11">
    <source>
        <dbReference type="Pfam" id="PF02355"/>
    </source>
</evidence>
<dbReference type="Pfam" id="PF02355">
    <property type="entry name" value="SecD_SecF_C"/>
    <property type="match status" value="2"/>
</dbReference>
<feature type="transmembrane region" description="Helical" evidence="9">
    <location>
        <begin position="642"/>
        <end position="663"/>
    </location>
</feature>
<dbReference type="NCBIfam" id="TIGR00916">
    <property type="entry name" value="2A0604s01"/>
    <property type="match status" value="2"/>
</dbReference>
<dbReference type="InterPro" id="IPR022813">
    <property type="entry name" value="SecD/SecF_arch_bac"/>
</dbReference>
<comment type="subcellular location">
    <subcellularLocation>
        <location evidence="1 9">Cell membrane</location>
        <topology evidence="1 9">Multi-pass membrane protein</topology>
    </subcellularLocation>
</comment>
<evidence type="ECO:0000256" key="8">
    <source>
        <dbReference type="ARBA" id="ARBA00023136"/>
    </source>
</evidence>
<dbReference type="InterPro" id="IPR055344">
    <property type="entry name" value="SecD_SecF_C_bact"/>
</dbReference>
<feature type="transmembrane region" description="Helical" evidence="9">
    <location>
        <begin position="285"/>
        <end position="305"/>
    </location>
</feature>
<dbReference type="PANTHER" id="PTHR30081">
    <property type="entry name" value="PROTEIN-EXPORT MEMBRANE PROTEIN SEC"/>
    <property type="match status" value="1"/>
</dbReference>
<keyword evidence="2 9" id="KW-0813">Transport</keyword>
<dbReference type="GO" id="GO:0015450">
    <property type="term" value="F:protein-transporting ATPase activity"/>
    <property type="evidence" value="ECO:0007669"/>
    <property type="project" value="InterPro"/>
</dbReference>
<keyword evidence="15" id="KW-1185">Reference proteome</keyword>
<comment type="subunit">
    <text evidence="10">Forms a complex with SecD. Part of the essential Sec protein translocation apparatus which comprises SecA, SecYEG and auxiliary proteins SecDF. Other proteins may also be involved.</text>
</comment>
<dbReference type="Gene3D" id="3.30.70.3400">
    <property type="match status" value="1"/>
</dbReference>
<dbReference type="Gene3D" id="3.30.1360.200">
    <property type="match status" value="1"/>
</dbReference>
<evidence type="ECO:0000259" key="13">
    <source>
        <dbReference type="Pfam" id="PF22599"/>
    </source>
</evidence>
<feature type="domain" description="Protein translocase subunit SecDF P1" evidence="12">
    <location>
        <begin position="69"/>
        <end position="123"/>
    </location>
</feature>
<dbReference type="InterPro" id="IPR005665">
    <property type="entry name" value="SecF_bac"/>
</dbReference>
<evidence type="ECO:0000313" key="15">
    <source>
        <dbReference type="Proteomes" id="UP000265643"/>
    </source>
</evidence>
<comment type="caution">
    <text evidence="14">The sequence shown here is derived from an EMBL/GenBank/DDBJ whole genome shotgun (WGS) entry which is preliminary data.</text>
</comment>
<dbReference type="InterPro" id="IPR048631">
    <property type="entry name" value="SecD_1st"/>
</dbReference>
<feature type="domain" description="Protein export membrane protein SecD/SecF C-terminal" evidence="11">
    <location>
        <begin position="264"/>
        <end position="432"/>
    </location>
</feature>
<dbReference type="Pfam" id="PF22599">
    <property type="entry name" value="SecDF_P1_head"/>
    <property type="match status" value="1"/>
</dbReference>
<feature type="transmembrane region" description="Helical" evidence="9">
    <location>
        <begin position="718"/>
        <end position="743"/>
    </location>
</feature>
<dbReference type="GO" id="GO:0065002">
    <property type="term" value="P:intracellular protein transmembrane transport"/>
    <property type="evidence" value="ECO:0007669"/>
    <property type="project" value="UniProtKB-UniRule"/>
</dbReference>
<evidence type="ECO:0000256" key="1">
    <source>
        <dbReference type="ARBA" id="ARBA00004651"/>
    </source>
</evidence>
<dbReference type="NCBIfam" id="TIGR01129">
    <property type="entry name" value="secD"/>
    <property type="match status" value="1"/>
</dbReference>
<dbReference type="InterPro" id="IPR022645">
    <property type="entry name" value="SecD/SecF_bac"/>
</dbReference>
<dbReference type="Proteomes" id="UP000265643">
    <property type="component" value="Unassembled WGS sequence"/>
</dbReference>
<dbReference type="Gene3D" id="1.20.1640.10">
    <property type="entry name" value="Multidrug efflux transporter AcrB transmembrane domain"/>
    <property type="match status" value="2"/>
</dbReference>
<sequence length="762" mass="82871">MSNMSKKKGIVSLILTVAVLVFLAYTAVIGIGPTQTGAAKNIKLGLDLEGGVSITYQVKGDKPSSEDMSDTIYKLQKRVEQYSTEASVYQEGDDRISIEIPGVQNADEVLNELGQPGTLYFIAQTDSEGNQNYSYVSSTGDTGTDWQLNKSIEELEADGSIVLTGNDVKNATAESRTDQDTKKNQSVVSLSFTKDGTEKFAEATKKAYAAGESIGIYYDGAFVSVPNVQSVISDGQAQITGMDSFEEAEQLASTIRIGGLNLQLEELRSNVVGAQLGQEAISTSLMAGAIGLAIVFVFMCIVYLLPGFASGLALLIYTELVVICLNAFDITLTLPGIAGIILGIGMAVDANVIIFARVREEISAGHNVKAALKNGFHKAMSAIVDGNVTTIIAAIVLWWRGSGTVKGFAQTLALGIILSMFTALVITRLIIYAFYAVGIKDQKFYGKVRPERSPINFLAKKKVFFAISIAAMLIGLGFGIFNHSQGKGAMNYSLEFKGGTATTVTFDKEYSLDEIDKDIVPLIEDVTGDKNVQVQKVQNSDQVIFKTQTLDLSKREAFNSMMQEKFGVAETDITSENISSTVSSEMRSDAVTAVIMATICMLLYIWFRFKNIRFAGSAVLALIHDVLIVISFYAIARVSVGNTFIACILTIVGYSINATIVIFDRIREELKRNKKEELSETVNRSITETLTRSIYTTFTTFVMVAVLYILGVSSIREFALPLMVGVAWGAYSSVCITGALWYLMTTRIGKQQTAKQTRKRKK</sequence>
<evidence type="ECO:0000256" key="3">
    <source>
        <dbReference type="ARBA" id="ARBA00022475"/>
    </source>
</evidence>
<evidence type="ECO:0000256" key="5">
    <source>
        <dbReference type="ARBA" id="ARBA00022927"/>
    </source>
</evidence>
<evidence type="ECO:0000256" key="7">
    <source>
        <dbReference type="ARBA" id="ARBA00023010"/>
    </source>
</evidence>
<dbReference type="PANTHER" id="PTHR30081:SF1">
    <property type="entry name" value="PROTEIN TRANSLOCASE SUBUNIT SECD"/>
    <property type="match status" value="1"/>
</dbReference>